<dbReference type="Proteomes" id="UP001174908">
    <property type="component" value="Unassembled WGS sequence"/>
</dbReference>
<evidence type="ECO:0000313" key="3">
    <source>
        <dbReference type="Proteomes" id="UP001174908"/>
    </source>
</evidence>
<proteinExistence type="predicted"/>
<feature type="transmembrane region" description="Helical" evidence="1">
    <location>
        <begin position="44"/>
        <end position="64"/>
    </location>
</feature>
<gene>
    <name evidence="2" type="ORF">QTH91_01850</name>
</gene>
<protein>
    <submittedName>
        <fullName evidence="2">DUF2905 domain-containing protein</fullName>
    </submittedName>
</protein>
<sequence>MIRWMLVVVIALLVFQGLTAWLRRYLGFGRLPGDFVFRAFGRQWDLPLGSTVLLSLVAAAIAHWI</sequence>
<accession>A0ABT7N5L8</accession>
<dbReference type="RefSeq" id="WP_286658335.1">
    <property type="nucleotide sequence ID" value="NZ_JASZYV010000001.1"/>
</dbReference>
<keyword evidence="3" id="KW-1185">Reference proteome</keyword>
<name>A0ABT7N5L8_9BURK</name>
<dbReference type="InterPro" id="IPR021320">
    <property type="entry name" value="DUF2905"/>
</dbReference>
<evidence type="ECO:0000256" key="1">
    <source>
        <dbReference type="SAM" id="Phobius"/>
    </source>
</evidence>
<keyword evidence="1" id="KW-0472">Membrane</keyword>
<dbReference type="Pfam" id="PF11146">
    <property type="entry name" value="DUF2905"/>
    <property type="match status" value="1"/>
</dbReference>
<keyword evidence="1" id="KW-0812">Transmembrane</keyword>
<evidence type="ECO:0000313" key="2">
    <source>
        <dbReference type="EMBL" id="MDM0043215.1"/>
    </source>
</evidence>
<comment type="caution">
    <text evidence="2">The sequence shown here is derived from an EMBL/GenBank/DDBJ whole genome shotgun (WGS) entry which is preliminary data.</text>
</comment>
<keyword evidence="1" id="KW-1133">Transmembrane helix</keyword>
<dbReference type="EMBL" id="JASZYV010000001">
    <property type="protein sequence ID" value="MDM0043215.1"/>
    <property type="molecule type" value="Genomic_DNA"/>
</dbReference>
<organism evidence="2 3">
    <name type="scientific">Variovorax dokdonensis</name>
    <dbReference type="NCBI Taxonomy" id="344883"/>
    <lineage>
        <taxon>Bacteria</taxon>
        <taxon>Pseudomonadati</taxon>
        <taxon>Pseudomonadota</taxon>
        <taxon>Betaproteobacteria</taxon>
        <taxon>Burkholderiales</taxon>
        <taxon>Comamonadaceae</taxon>
        <taxon>Variovorax</taxon>
    </lineage>
</organism>
<reference evidence="2" key="1">
    <citation type="submission" date="2023-06" db="EMBL/GenBank/DDBJ databases">
        <authorList>
            <person name="Jiang Y."/>
            <person name="Liu Q."/>
        </authorList>
    </citation>
    <scope>NUCLEOTIDE SEQUENCE</scope>
    <source>
        <strain evidence="2">CGMCC 1.12089</strain>
    </source>
</reference>